<gene>
    <name evidence="1" type="ordered locus">KVU_0721</name>
</gene>
<dbReference type="EMBL" id="CP002018">
    <property type="protein sequence ID" value="AEM40560.1"/>
    <property type="molecule type" value="Genomic_DNA"/>
</dbReference>
<dbReference type="KEGG" id="kvl:KVU_0721"/>
<proteinExistence type="predicted"/>
<accession>F9Y4K3</accession>
<organism evidence="1 2">
    <name type="scientific">Ketogulonicigenium vulgare (strain WSH-001)</name>
    <dbReference type="NCBI Taxonomy" id="759362"/>
    <lineage>
        <taxon>Bacteria</taxon>
        <taxon>Pseudomonadati</taxon>
        <taxon>Pseudomonadota</taxon>
        <taxon>Alphaproteobacteria</taxon>
        <taxon>Rhodobacterales</taxon>
        <taxon>Roseobacteraceae</taxon>
        <taxon>Ketogulonicigenium</taxon>
    </lineage>
</organism>
<evidence type="ECO:0000313" key="1">
    <source>
        <dbReference type="EMBL" id="AEM40560.1"/>
    </source>
</evidence>
<evidence type="ECO:0000313" key="2">
    <source>
        <dbReference type="Proteomes" id="UP000000692"/>
    </source>
</evidence>
<dbReference type="OrthoDB" id="7667008at2"/>
<reference evidence="1 2" key="1">
    <citation type="journal article" date="2011" name="J. Bacteriol.">
        <title>Complete genome sequence of the industrial strain Ketogulonicigenium vulgare WSH-001.</title>
        <authorList>
            <person name="Liu L."/>
            <person name="Li Y."/>
            <person name="Zhang J."/>
            <person name="Zhou Z."/>
            <person name="Liu J."/>
            <person name="Li X."/>
            <person name="Zhou J."/>
            <person name="Du G."/>
            <person name="Wang L."/>
            <person name="Chen J."/>
        </authorList>
    </citation>
    <scope>NUCLEOTIDE SEQUENCE [LARGE SCALE GENOMIC DNA]</scope>
    <source>
        <strain evidence="1 2">WSH-001</strain>
    </source>
</reference>
<protein>
    <submittedName>
        <fullName evidence="1">Uncharacterized protein</fullName>
    </submittedName>
</protein>
<name>F9Y4K3_KETVW</name>
<dbReference type="HOGENOM" id="CLU_1281784_0_0_5"/>
<dbReference type="RefSeq" id="WP_013384015.1">
    <property type="nucleotide sequence ID" value="NC_017384.1"/>
</dbReference>
<dbReference type="eggNOG" id="ENOG5030C42">
    <property type="taxonomic scope" value="Bacteria"/>
</dbReference>
<sequence length="215" mass="22970">MMDARQLVPDADYEIEYVAAKDPRQPPEPKLKPIAGRMKVADVFDLMALQAGRRGGALALTPTQIAMARTYSALVERHEAGGIKCSSAEAGGGGGGGSADSFTQARLDASRELDRIRARIGDGVALEVRRRRKVDDKAVTVKSQITDRKLVDAVCLADQSLASLLRSHGWSPDATTRGSLIKALGAALDRMTGPTARHRHATLRCGVVARSPFAK</sequence>
<dbReference type="Proteomes" id="UP000000692">
    <property type="component" value="Chromosome"/>
</dbReference>
<dbReference type="AlphaFoldDB" id="F9Y4K3"/>
<keyword evidence="2" id="KW-1185">Reference proteome</keyword>